<dbReference type="NCBIfam" id="TIGR00589">
    <property type="entry name" value="ogt"/>
    <property type="match status" value="1"/>
</dbReference>
<dbReference type="GO" id="GO:0032259">
    <property type="term" value="P:methylation"/>
    <property type="evidence" value="ECO:0007669"/>
    <property type="project" value="UniProtKB-KW"/>
</dbReference>
<dbReference type="Pfam" id="PF01035">
    <property type="entry name" value="DNA_binding_1"/>
    <property type="match status" value="1"/>
</dbReference>
<evidence type="ECO:0000256" key="6">
    <source>
        <dbReference type="ARBA" id="ARBA00022763"/>
    </source>
</evidence>
<dbReference type="EC" id="2.1.1.63" evidence="3"/>
<evidence type="ECO:0000313" key="11">
    <source>
        <dbReference type="Proteomes" id="UP001431186"/>
    </source>
</evidence>
<evidence type="ECO:0000259" key="9">
    <source>
        <dbReference type="Pfam" id="PF01035"/>
    </source>
</evidence>
<keyword evidence="11" id="KW-1185">Reference proteome</keyword>
<dbReference type="InterPro" id="IPR014048">
    <property type="entry name" value="MethylDNA_cys_MeTrfase_DNA-bd"/>
</dbReference>
<protein>
    <recommendedName>
        <fullName evidence="3">methylated-DNA--[protein]-cysteine S-methyltransferase</fullName>
        <ecNumber evidence="3">2.1.1.63</ecNumber>
    </recommendedName>
</protein>
<dbReference type="SUPFAM" id="SSF46767">
    <property type="entry name" value="Methylated DNA-protein cysteine methyltransferase, C-terminal domain"/>
    <property type="match status" value="1"/>
</dbReference>
<evidence type="ECO:0000256" key="8">
    <source>
        <dbReference type="ARBA" id="ARBA00049348"/>
    </source>
</evidence>
<dbReference type="Proteomes" id="UP001431186">
    <property type="component" value="Chromosome"/>
</dbReference>
<dbReference type="CDD" id="cd06445">
    <property type="entry name" value="ATase"/>
    <property type="match status" value="1"/>
</dbReference>
<keyword evidence="4" id="KW-0489">Methyltransferase</keyword>
<comment type="catalytic activity">
    <reaction evidence="1">
        <text>a 4-O-methyl-thymidine in DNA + L-cysteinyl-[protein] = a thymidine in DNA + S-methyl-L-cysteinyl-[protein]</text>
        <dbReference type="Rhea" id="RHEA:53428"/>
        <dbReference type="Rhea" id="RHEA-COMP:10131"/>
        <dbReference type="Rhea" id="RHEA-COMP:10132"/>
        <dbReference type="Rhea" id="RHEA-COMP:13555"/>
        <dbReference type="Rhea" id="RHEA-COMP:13556"/>
        <dbReference type="ChEBI" id="CHEBI:29950"/>
        <dbReference type="ChEBI" id="CHEBI:82612"/>
        <dbReference type="ChEBI" id="CHEBI:137386"/>
        <dbReference type="ChEBI" id="CHEBI:137387"/>
        <dbReference type="EC" id="2.1.1.63"/>
    </reaction>
</comment>
<reference evidence="10" key="1">
    <citation type="submission" date="2021-11" db="EMBL/GenBank/DDBJ databases">
        <title>Complete genome sequence of Atopobiaceae bacterium TOC12.</title>
        <authorList>
            <person name="Morinaga K."/>
            <person name="Kusada H."/>
            <person name="Tamaki H."/>
        </authorList>
    </citation>
    <scope>NUCLEOTIDE SEQUENCE</scope>
    <source>
        <strain evidence="10">TOC12</strain>
    </source>
</reference>
<keyword evidence="6" id="KW-0227">DNA damage</keyword>
<evidence type="ECO:0000256" key="5">
    <source>
        <dbReference type="ARBA" id="ARBA00022679"/>
    </source>
</evidence>
<dbReference type="PANTHER" id="PTHR10815">
    <property type="entry name" value="METHYLATED-DNA--PROTEIN-CYSTEINE METHYLTRANSFERASE"/>
    <property type="match status" value="1"/>
</dbReference>
<dbReference type="KEGG" id="lcal:ATTO_04460"/>
<evidence type="ECO:0000256" key="2">
    <source>
        <dbReference type="ARBA" id="ARBA00008711"/>
    </source>
</evidence>
<evidence type="ECO:0000256" key="7">
    <source>
        <dbReference type="ARBA" id="ARBA00023204"/>
    </source>
</evidence>
<feature type="domain" description="Methylated-DNA-[protein]-cysteine S-methyltransferase DNA binding" evidence="9">
    <location>
        <begin position="97"/>
        <end position="177"/>
    </location>
</feature>
<dbReference type="GO" id="GO:0003908">
    <property type="term" value="F:methylated-DNA-[protein]-cysteine S-methyltransferase activity"/>
    <property type="evidence" value="ECO:0007669"/>
    <property type="project" value="UniProtKB-EC"/>
</dbReference>
<dbReference type="AlphaFoldDB" id="A0AAU9D691"/>
<keyword evidence="5" id="KW-0808">Transferase</keyword>
<comment type="catalytic activity">
    <reaction evidence="8">
        <text>a 6-O-methyl-2'-deoxyguanosine in DNA + L-cysteinyl-[protein] = S-methyl-L-cysteinyl-[protein] + a 2'-deoxyguanosine in DNA</text>
        <dbReference type="Rhea" id="RHEA:24000"/>
        <dbReference type="Rhea" id="RHEA-COMP:10131"/>
        <dbReference type="Rhea" id="RHEA-COMP:10132"/>
        <dbReference type="Rhea" id="RHEA-COMP:11367"/>
        <dbReference type="Rhea" id="RHEA-COMP:11368"/>
        <dbReference type="ChEBI" id="CHEBI:29950"/>
        <dbReference type="ChEBI" id="CHEBI:82612"/>
        <dbReference type="ChEBI" id="CHEBI:85445"/>
        <dbReference type="ChEBI" id="CHEBI:85448"/>
        <dbReference type="EC" id="2.1.1.63"/>
    </reaction>
</comment>
<evidence type="ECO:0000256" key="1">
    <source>
        <dbReference type="ARBA" id="ARBA00001286"/>
    </source>
</evidence>
<sequence length="186" mass="20488">MNQDRIKYWQVFDTPWGPVTAVGANKLSAVLLREPSDQEKAVLGQEVTKMQAVDSNEEPVSFGGFGAWLDAYIQGDGPSSALVQVEWPEDATAFCLWVWQSLAEVPQGTTVTYGQLARKWEEERGGRMAAQAVGGALRRNPLPLVYPCHRVLGANGSIIGYAGGTRFKHDLLVHENVLDHVRPSER</sequence>
<comment type="similarity">
    <text evidence="2">Belongs to the MGMT family.</text>
</comment>
<evidence type="ECO:0000256" key="4">
    <source>
        <dbReference type="ARBA" id="ARBA00022603"/>
    </source>
</evidence>
<dbReference type="EMBL" id="AP025285">
    <property type="protein sequence ID" value="BDC90574.1"/>
    <property type="molecule type" value="Genomic_DNA"/>
</dbReference>
<dbReference type="PANTHER" id="PTHR10815:SF13">
    <property type="entry name" value="METHYLATED-DNA--PROTEIN-CYSTEINE METHYLTRANSFERASE"/>
    <property type="match status" value="1"/>
</dbReference>
<proteinExistence type="inferred from homology"/>
<dbReference type="InterPro" id="IPR036217">
    <property type="entry name" value="MethylDNA_cys_MeTrfase_DNAb"/>
</dbReference>
<dbReference type="GO" id="GO:0006281">
    <property type="term" value="P:DNA repair"/>
    <property type="evidence" value="ECO:0007669"/>
    <property type="project" value="UniProtKB-KW"/>
</dbReference>
<keyword evidence="7" id="KW-0234">DNA repair</keyword>
<dbReference type="RefSeq" id="WP_265592060.1">
    <property type="nucleotide sequence ID" value="NZ_AP025285.1"/>
</dbReference>
<evidence type="ECO:0000256" key="3">
    <source>
        <dbReference type="ARBA" id="ARBA00011918"/>
    </source>
</evidence>
<name>A0AAU9D691_9ACTN</name>
<organism evidence="10 11">
    <name type="scientific">Leptogranulimonas caecicola</name>
    <dbReference type="NCBI Taxonomy" id="2894156"/>
    <lineage>
        <taxon>Bacteria</taxon>
        <taxon>Bacillati</taxon>
        <taxon>Actinomycetota</taxon>
        <taxon>Coriobacteriia</taxon>
        <taxon>Coriobacteriales</taxon>
        <taxon>Kribbibacteriaceae</taxon>
        <taxon>Leptogranulimonas</taxon>
    </lineage>
</organism>
<dbReference type="FunFam" id="1.10.10.10:FF:000214">
    <property type="entry name" value="Methylated-DNA--protein-cysteine methyltransferase"/>
    <property type="match status" value="1"/>
</dbReference>
<dbReference type="Gene3D" id="1.10.10.10">
    <property type="entry name" value="Winged helix-like DNA-binding domain superfamily/Winged helix DNA-binding domain"/>
    <property type="match status" value="1"/>
</dbReference>
<accession>A0AAU9D691</accession>
<dbReference type="InterPro" id="IPR036388">
    <property type="entry name" value="WH-like_DNA-bd_sf"/>
</dbReference>
<gene>
    <name evidence="10" type="ORF">ATTO_04460</name>
</gene>
<evidence type="ECO:0000313" key="10">
    <source>
        <dbReference type="EMBL" id="BDC90574.1"/>
    </source>
</evidence>